<feature type="compositionally biased region" description="Basic and acidic residues" evidence="1">
    <location>
        <begin position="90"/>
        <end position="100"/>
    </location>
</feature>
<dbReference type="RefSeq" id="WP_138194227.1">
    <property type="nucleotide sequence ID" value="NZ_VCIW01000006.1"/>
</dbReference>
<dbReference type="SUPFAM" id="SSF55383">
    <property type="entry name" value="Copper amine oxidase, domain N"/>
    <property type="match status" value="2"/>
</dbReference>
<evidence type="ECO:0000313" key="4">
    <source>
        <dbReference type="EMBL" id="TLS51983.1"/>
    </source>
</evidence>
<evidence type="ECO:0000256" key="1">
    <source>
        <dbReference type="SAM" id="MobiDB-lite"/>
    </source>
</evidence>
<dbReference type="InterPro" id="IPR036582">
    <property type="entry name" value="Mao_N_sf"/>
</dbReference>
<keyword evidence="5" id="KW-1185">Reference proteome</keyword>
<feature type="region of interest" description="Disordered" evidence="1">
    <location>
        <begin position="234"/>
        <end position="255"/>
    </location>
</feature>
<feature type="chain" id="PRO_5024368346" evidence="2">
    <location>
        <begin position="19"/>
        <end position="364"/>
    </location>
</feature>
<feature type="compositionally biased region" description="Pro residues" evidence="1">
    <location>
        <begin position="237"/>
        <end position="246"/>
    </location>
</feature>
<sequence length="364" mass="39065">MSNVLLAGSLFFASGASAAELWSTELWSEETEESPGGGPAGGSPSGSGLWSDDLWSEPPAGSWPREPSPTAPDPKPVPEPKPAPAPEPQRPAEPEEKPDPAEPPQPAPSDVSNTITMQIGSSTAIVRGKETALSVPPFTINGRAMIPLRFIGEALQADVAWSEAEQKVTLELQGKKAQLWVNRTEAILDGKTAALDFPPMVLNGTTLVPLRFVGEFFGYRVEYDGATEKITIVDPTKPAPEPAPDPEQPKPKPGDIGFDYFGTWELRAEGRDKGIAMGKLIVSEDGVYGIASAGNGVVTGTWRWAAKDEVIGQDHALILEDGPTGVDWVLIPKPDGLVSVRYHYGYTGELKIWFEYSLGIRVDE</sequence>
<gene>
    <name evidence="4" type="ORF">FE782_11420</name>
</gene>
<comment type="caution">
    <text evidence="4">The sequence shown here is derived from an EMBL/GenBank/DDBJ whole genome shotgun (WGS) entry which is preliminary data.</text>
</comment>
<proteinExistence type="predicted"/>
<organism evidence="4 5">
    <name type="scientific">Paenibacillus antri</name>
    <dbReference type="NCBI Taxonomy" id="2582848"/>
    <lineage>
        <taxon>Bacteria</taxon>
        <taxon>Bacillati</taxon>
        <taxon>Bacillota</taxon>
        <taxon>Bacilli</taxon>
        <taxon>Bacillales</taxon>
        <taxon>Paenibacillaceae</taxon>
        <taxon>Paenibacillus</taxon>
    </lineage>
</organism>
<feature type="region of interest" description="Disordered" evidence="1">
    <location>
        <begin position="23"/>
        <end position="113"/>
    </location>
</feature>
<feature type="compositionally biased region" description="Gly residues" evidence="1">
    <location>
        <begin position="35"/>
        <end position="45"/>
    </location>
</feature>
<dbReference type="AlphaFoldDB" id="A0A5R9GGX0"/>
<feature type="compositionally biased region" description="Pro residues" evidence="1">
    <location>
        <begin position="66"/>
        <end position="89"/>
    </location>
</feature>
<dbReference type="EMBL" id="VCIW01000006">
    <property type="protein sequence ID" value="TLS51983.1"/>
    <property type="molecule type" value="Genomic_DNA"/>
</dbReference>
<name>A0A5R9GGX0_9BACL</name>
<dbReference type="Proteomes" id="UP000309676">
    <property type="component" value="Unassembled WGS sequence"/>
</dbReference>
<evidence type="ECO:0000313" key="5">
    <source>
        <dbReference type="Proteomes" id="UP000309676"/>
    </source>
</evidence>
<feature type="domain" description="Copper amine oxidase-like N-terminal" evidence="3">
    <location>
        <begin position="137"/>
        <end position="232"/>
    </location>
</feature>
<evidence type="ECO:0000259" key="3">
    <source>
        <dbReference type="Pfam" id="PF07833"/>
    </source>
</evidence>
<evidence type="ECO:0000256" key="2">
    <source>
        <dbReference type="SAM" id="SignalP"/>
    </source>
</evidence>
<feature type="signal peptide" evidence="2">
    <location>
        <begin position="1"/>
        <end position="18"/>
    </location>
</feature>
<dbReference type="InterPro" id="IPR012854">
    <property type="entry name" value="Cu_amine_oxidase-like_N"/>
</dbReference>
<accession>A0A5R9GGX0</accession>
<protein>
    <submittedName>
        <fullName evidence="4">Copper amine oxidase N-terminal domain-containing protein</fullName>
    </submittedName>
</protein>
<dbReference type="OrthoDB" id="2511067at2"/>
<keyword evidence="2" id="KW-0732">Signal</keyword>
<dbReference type="Pfam" id="PF07833">
    <property type="entry name" value="Cu_amine_oxidN1"/>
    <property type="match status" value="1"/>
</dbReference>
<dbReference type="Gene3D" id="3.30.457.10">
    <property type="entry name" value="Copper amine oxidase-like, N-terminal domain"/>
    <property type="match status" value="1"/>
</dbReference>
<reference evidence="4 5" key="1">
    <citation type="submission" date="2019-05" db="EMBL/GenBank/DDBJ databases">
        <authorList>
            <person name="Narsing Rao M.P."/>
            <person name="Li W.J."/>
        </authorList>
    </citation>
    <scope>NUCLEOTIDE SEQUENCE [LARGE SCALE GENOMIC DNA]</scope>
    <source>
        <strain evidence="4 5">SYSU_K30003</strain>
    </source>
</reference>